<evidence type="ECO:0000313" key="1">
    <source>
        <dbReference type="EMBL" id="EPF73922.1"/>
    </source>
</evidence>
<name>S3N2F9_9GAMM</name>
<dbReference type="AlphaFoldDB" id="S3N2F9"/>
<keyword evidence="2" id="KW-1185">Reference proteome</keyword>
<organism evidence="1 2">
    <name type="scientific">Acinetobacter rudis CIP 110305</name>
    <dbReference type="NCBI Taxonomy" id="421052"/>
    <lineage>
        <taxon>Bacteria</taxon>
        <taxon>Pseudomonadati</taxon>
        <taxon>Pseudomonadota</taxon>
        <taxon>Gammaproteobacteria</taxon>
        <taxon>Moraxellales</taxon>
        <taxon>Moraxellaceae</taxon>
        <taxon>Acinetobacter</taxon>
    </lineage>
</organism>
<dbReference type="PATRIC" id="fig|421052.3.peg.1758"/>
<dbReference type="eggNOG" id="COG0179">
    <property type="taxonomic scope" value="Bacteria"/>
</dbReference>
<accession>S3N2F9</accession>
<dbReference type="GO" id="GO:0003824">
    <property type="term" value="F:catalytic activity"/>
    <property type="evidence" value="ECO:0007669"/>
    <property type="project" value="InterPro"/>
</dbReference>
<proteinExistence type="predicted"/>
<dbReference type="STRING" id="632955.GCA_000829675_02578"/>
<comment type="caution">
    <text evidence="1">The sequence shown here is derived from an EMBL/GenBank/DDBJ whole genome shotgun (WGS) entry which is preliminary data.</text>
</comment>
<dbReference type="Proteomes" id="UP000014568">
    <property type="component" value="Unassembled WGS sequence"/>
</dbReference>
<dbReference type="SUPFAM" id="SSF56529">
    <property type="entry name" value="FAH"/>
    <property type="match status" value="1"/>
</dbReference>
<gene>
    <name evidence="1" type="ORF">F945_01801</name>
</gene>
<protein>
    <submittedName>
        <fullName evidence="1">Uncharacterized protein</fullName>
    </submittedName>
</protein>
<dbReference type="Pfam" id="PF11010">
    <property type="entry name" value="DUF2848"/>
    <property type="match status" value="1"/>
</dbReference>
<dbReference type="InterPro" id="IPR021269">
    <property type="entry name" value="DUF2848"/>
</dbReference>
<reference evidence="1 2" key="1">
    <citation type="submission" date="2013-06" db="EMBL/GenBank/DDBJ databases">
        <title>The Genome Sequence of Acinetobacter rudis CIP 110305.</title>
        <authorList>
            <consortium name="The Broad Institute Genome Sequencing Platform"/>
            <consortium name="The Broad Institute Genome Sequencing Center for Infectious Disease"/>
            <person name="Cerqueira G."/>
            <person name="Feldgarden M."/>
            <person name="Courvalin P."/>
            <person name="Perichon B."/>
            <person name="Grillot-Courvalin C."/>
            <person name="Clermont D."/>
            <person name="Rocha E."/>
            <person name="Yoon E.-J."/>
            <person name="Nemec A."/>
            <person name="Young S.K."/>
            <person name="Zeng Q."/>
            <person name="Gargeya S."/>
            <person name="Fitzgerald M."/>
            <person name="Abouelleil A."/>
            <person name="Alvarado L."/>
            <person name="Berlin A.M."/>
            <person name="Chapman S.B."/>
            <person name="Dewar J."/>
            <person name="Goldberg J."/>
            <person name="Griggs A."/>
            <person name="Gujja S."/>
            <person name="Hansen M."/>
            <person name="Howarth C."/>
            <person name="Imamovic A."/>
            <person name="Larimer J."/>
            <person name="McCowan C."/>
            <person name="Murphy C."/>
            <person name="Pearson M."/>
            <person name="Priest M."/>
            <person name="Roberts A."/>
            <person name="Saif S."/>
            <person name="Shea T."/>
            <person name="Sykes S."/>
            <person name="Wortman J."/>
            <person name="Nusbaum C."/>
            <person name="Birren B."/>
        </authorList>
    </citation>
    <scope>NUCLEOTIDE SEQUENCE [LARGE SCALE GENOMIC DNA]</scope>
    <source>
        <strain evidence="1 2">CIP 110305</strain>
    </source>
</reference>
<evidence type="ECO:0000313" key="2">
    <source>
        <dbReference type="Proteomes" id="UP000014568"/>
    </source>
</evidence>
<dbReference type="InterPro" id="IPR036663">
    <property type="entry name" value="Fumarylacetoacetase_C_sf"/>
</dbReference>
<dbReference type="HOGENOM" id="CLU_074521_0_0_6"/>
<sequence length="155" mass="17464">MIEPHSSGEVECVLIDSEHGLLIAIGSDHTDRKVESYNVAISKQVCSKPISQDAWLYTDVADHWDALVMRSYRMINGEKELYQEGQTSNLLAIPDLIKKLTQGDQFPKNHAMLCGTQAVLTQISHGDAFYLELHDPILNRTLTHHYTVTTLDMVQ</sequence>
<dbReference type="EMBL" id="ATGI01000022">
    <property type="protein sequence ID" value="EPF73922.1"/>
    <property type="molecule type" value="Genomic_DNA"/>
</dbReference>